<dbReference type="Gene3D" id="1.10.260.40">
    <property type="entry name" value="lambda repressor-like DNA-binding domains"/>
    <property type="match status" value="1"/>
</dbReference>
<dbReference type="PIRSF" id="PIRSF019251">
    <property type="entry name" value="Rv0465c"/>
    <property type="match status" value="1"/>
</dbReference>
<dbReference type="Pfam" id="PF06114">
    <property type="entry name" value="Peptidase_M78"/>
    <property type="match status" value="1"/>
</dbReference>
<dbReference type="InterPro" id="IPR001387">
    <property type="entry name" value="Cro/C1-type_HTH"/>
</dbReference>
<feature type="domain" description="HTH cro/C1-type" evidence="5">
    <location>
        <begin position="14"/>
        <end position="68"/>
    </location>
</feature>
<evidence type="ECO:0000256" key="1">
    <source>
        <dbReference type="ARBA" id="ARBA00007227"/>
    </source>
</evidence>
<accession>A0ABT2Z4M9</accession>
<evidence type="ECO:0000259" key="5">
    <source>
        <dbReference type="PROSITE" id="PS50943"/>
    </source>
</evidence>
<name>A0ABT2Z4M9_9RHOB</name>
<keyword evidence="3" id="KW-0238">DNA-binding</keyword>
<dbReference type="CDD" id="cd00093">
    <property type="entry name" value="HTH_XRE"/>
    <property type="match status" value="1"/>
</dbReference>
<dbReference type="EMBL" id="JAOWLA010000014">
    <property type="protein sequence ID" value="MCV2865975.1"/>
    <property type="molecule type" value="Genomic_DNA"/>
</dbReference>
<dbReference type="SMART" id="SM00530">
    <property type="entry name" value="HTH_XRE"/>
    <property type="match status" value="1"/>
</dbReference>
<comment type="similarity">
    <text evidence="1">Belongs to the short-chain fatty acyl-CoA assimilation regulator (ScfR) family.</text>
</comment>
<dbReference type="InterPro" id="IPR026281">
    <property type="entry name" value="HTH_RamB"/>
</dbReference>
<keyword evidence="7" id="KW-1185">Reference proteome</keyword>
<sequence>MAEGTKKIFAGARIRNVRLERGMTQAELARKLSISTSYLNQIENNQRSLSAAVILSLVDEFDFDLSGLLMDGSGKVSVELQEVLNDPVFAENKVLNQELKAAANTAPNLAEAFLHLYKVFQNTRMQLGRLDTSLPGLEASITPQPYEEVRDYFHRHDNYIDELDRAAEAFSGRLTGAGQGPLDALAQHLEKAHGVTISLTDDGGGNVIRRFDERGRRLYLSQASSPATNLFQMAYQVGLLEQKRLMETLLDQAGFHTSSAREVCRMTFANYFAGAVLLPYARFADAAREARHDIDRLALRFGASREQIAHRLSMLQRPGHKGVPFFFVRVDRAGTVTKRHSATAFQFTRFGASCPRWNVHQAFATGQEILRQLAVTSDGIGYLCLAFSKAERRASFDERARYYAIGLGCEVAHADQIVYADDLDTKRTTRFEPIGASCRICEWRECSHRSIPPLTHRISINHNARQAVPFEIE</sequence>
<dbReference type="Proteomes" id="UP001652503">
    <property type="component" value="Unassembled WGS sequence"/>
</dbReference>
<dbReference type="InterPro" id="IPR010359">
    <property type="entry name" value="IrrE_HExxH"/>
</dbReference>
<keyword evidence="2" id="KW-0805">Transcription regulation</keyword>
<dbReference type="InterPro" id="IPR050807">
    <property type="entry name" value="TransReg_Diox_bact_type"/>
</dbReference>
<keyword evidence="4" id="KW-0804">Transcription</keyword>
<evidence type="ECO:0000256" key="3">
    <source>
        <dbReference type="ARBA" id="ARBA00023125"/>
    </source>
</evidence>
<evidence type="ECO:0000256" key="4">
    <source>
        <dbReference type="ARBA" id="ARBA00023163"/>
    </source>
</evidence>
<dbReference type="Pfam" id="PF09856">
    <property type="entry name" value="ScfRs"/>
    <property type="match status" value="1"/>
</dbReference>
<comment type="caution">
    <text evidence="6">The sequence shown here is derived from an EMBL/GenBank/DDBJ whole genome shotgun (WGS) entry which is preliminary data.</text>
</comment>
<protein>
    <submittedName>
        <fullName evidence="6">Short-chain fatty acyl-CoA regulator family protein</fullName>
    </submittedName>
</protein>
<evidence type="ECO:0000313" key="7">
    <source>
        <dbReference type="Proteomes" id="UP001652503"/>
    </source>
</evidence>
<reference evidence="6 7" key="1">
    <citation type="submission" date="2022-10" db="EMBL/GenBank/DDBJ databases">
        <title>Defluviimonas sp. nov., isolated from ocean surface water.</title>
        <authorList>
            <person name="He W."/>
            <person name="Wang L."/>
            <person name="Zhang D.-F."/>
        </authorList>
    </citation>
    <scope>NUCLEOTIDE SEQUENCE [LARGE SCALE GENOMIC DNA]</scope>
    <source>
        <strain evidence="6 7">WL0075</strain>
    </source>
</reference>
<evidence type="ECO:0000313" key="6">
    <source>
        <dbReference type="EMBL" id="MCV2865975.1"/>
    </source>
</evidence>
<dbReference type="InterPro" id="IPR018653">
    <property type="entry name" value="ScfR_C"/>
</dbReference>
<dbReference type="InterPro" id="IPR010982">
    <property type="entry name" value="Lambda_DNA-bd_dom_sf"/>
</dbReference>
<proteinExistence type="inferred from homology"/>
<dbReference type="RefSeq" id="WP_263722503.1">
    <property type="nucleotide sequence ID" value="NZ_JAOWLA010000014.1"/>
</dbReference>
<gene>
    <name evidence="6" type="ORF">OE647_14725</name>
</gene>
<dbReference type="PANTHER" id="PTHR46797:SF23">
    <property type="entry name" value="HTH-TYPE TRANSCRIPTIONAL REGULATOR SUTR"/>
    <property type="match status" value="1"/>
</dbReference>
<dbReference type="PROSITE" id="PS50943">
    <property type="entry name" value="HTH_CROC1"/>
    <property type="match status" value="1"/>
</dbReference>
<organism evidence="6 7">
    <name type="scientific">Albidovulum sediminicola</name>
    <dbReference type="NCBI Taxonomy" id="2984331"/>
    <lineage>
        <taxon>Bacteria</taxon>
        <taxon>Pseudomonadati</taxon>
        <taxon>Pseudomonadota</taxon>
        <taxon>Alphaproteobacteria</taxon>
        <taxon>Rhodobacterales</taxon>
        <taxon>Paracoccaceae</taxon>
        <taxon>Albidovulum</taxon>
    </lineage>
</organism>
<dbReference type="PANTHER" id="PTHR46797">
    <property type="entry name" value="HTH-TYPE TRANSCRIPTIONAL REGULATOR"/>
    <property type="match status" value="1"/>
</dbReference>
<dbReference type="SUPFAM" id="SSF47413">
    <property type="entry name" value="lambda repressor-like DNA-binding domains"/>
    <property type="match status" value="1"/>
</dbReference>
<dbReference type="Pfam" id="PF01381">
    <property type="entry name" value="HTH_3"/>
    <property type="match status" value="1"/>
</dbReference>
<evidence type="ECO:0000256" key="2">
    <source>
        <dbReference type="ARBA" id="ARBA00023015"/>
    </source>
</evidence>